<accession>A0A5C6NPZ6</accession>
<comment type="caution">
    <text evidence="2">The sequence shown here is derived from an EMBL/GenBank/DDBJ whole genome shotgun (WGS) entry which is preliminary data.</text>
</comment>
<dbReference type="Proteomes" id="UP000324091">
    <property type="component" value="Chromosome 19"/>
</dbReference>
<gene>
    <name evidence="2" type="ORF">D4764_19G0008030</name>
</gene>
<dbReference type="EMBL" id="RHFK02000011">
    <property type="protein sequence ID" value="TWW69005.1"/>
    <property type="molecule type" value="Genomic_DNA"/>
</dbReference>
<feature type="compositionally biased region" description="Polar residues" evidence="1">
    <location>
        <begin position="85"/>
        <end position="98"/>
    </location>
</feature>
<dbReference type="PANTHER" id="PTHR34488">
    <property type="entry name" value="SI:CH211-245H14.1-RELATED"/>
    <property type="match status" value="1"/>
</dbReference>
<reference evidence="2 3" key="1">
    <citation type="submission" date="2019-04" db="EMBL/GenBank/DDBJ databases">
        <title>Chromosome genome assembly for Takifugu flavidus.</title>
        <authorList>
            <person name="Xiao S."/>
        </authorList>
    </citation>
    <scope>NUCLEOTIDE SEQUENCE [LARGE SCALE GENOMIC DNA]</scope>
    <source>
        <strain evidence="2">HTHZ2018</strain>
        <tissue evidence="2">Muscle</tissue>
    </source>
</reference>
<organism evidence="2 3">
    <name type="scientific">Takifugu flavidus</name>
    <name type="common">sansaifugu</name>
    <dbReference type="NCBI Taxonomy" id="433684"/>
    <lineage>
        <taxon>Eukaryota</taxon>
        <taxon>Metazoa</taxon>
        <taxon>Chordata</taxon>
        <taxon>Craniata</taxon>
        <taxon>Vertebrata</taxon>
        <taxon>Euteleostomi</taxon>
        <taxon>Actinopterygii</taxon>
        <taxon>Neopterygii</taxon>
        <taxon>Teleostei</taxon>
        <taxon>Neoteleostei</taxon>
        <taxon>Acanthomorphata</taxon>
        <taxon>Eupercaria</taxon>
        <taxon>Tetraodontiformes</taxon>
        <taxon>Tetradontoidea</taxon>
        <taxon>Tetraodontidae</taxon>
        <taxon>Takifugu</taxon>
    </lineage>
</organism>
<sequence>MSLLGKIRKYNSAAAKELENANFRTDSEIKSLDRTDLYELFPEKKNLKLRKDINEIIHPKRPVEDLVRELKGFIPHESACAAKSSDPSGPATFSNCQTGHIPPETRGFLGADLDSDKNGVISPDLGNQLRHPREDSQGFSKSEKRKEEAGGGAGNSSDLLPSVLREVKYNMIVDGQTLNAHQPLMNELLSQQQAQDCQFSESSDDHQVTLLFKPISSHMESDVEAAMSRIKDNKPVILVLMHHFYQPKFTSSPRILKDHPNVVLAVHGVSERRNLEAEGGGAKTTDPSGPVTFSSPQIGHIPPGTPAGNSSDLLPSVLREVKYNMIVDGQTLNAHQQLMNELLSQQQVQDCQFSESSDDHQVTLLFKPISSHMESDVEAAMSRIKDNKPVILVLMHHFYEPKSTSSPRILKDYPNVVLAVHVFFHDTKSGLLTCRENSAAISSIRDKLLEYSTLVIPGENLQGVSERRNLEAEGGAGNSSDLLPSVLREDNKPVILVLMHHFYQPKFTSSPRILKDHPNVVLAVHVFVDWTRFRLLTCRENSAAISSIRDKLLEYSRPMIPGENLQGVSGRKNLEAEGGGKKQNFYDYQKGVKRVQTDRVASGFLFGYLNVNYLQELFPEVEKLKWRKEIYDIIQSPKKTSSLFDRFKPSSVKYQILKSGNPLDVYHQVIKKVARKSRVRFVEAPGDHKVSILFCPVISRIGSDAETAIATIKDDKPVILVFLIHSLKAQSLTLLKSWDHPNIVLHAHLFHHQMKSGLLRCKENKTAISAIKKKLKNTVCRSR</sequence>
<dbReference type="AlphaFoldDB" id="A0A5C6NPZ6"/>
<name>A0A5C6NPZ6_9TELE</name>
<protein>
    <submittedName>
        <fullName evidence="2">Uncharacterized protein</fullName>
    </submittedName>
</protein>
<evidence type="ECO:0000256" key="1">
    <source>
        <dbReference type="SAM" id="MobiDB-lite"/>
    </source>
</evidence>
<evidence type="ECO:0000313" key="3">
    <source>
        <dbReference type="Proteomes" id="UP000324091"/>
    </source>
</evidence>
<feature type="compositionally biased region" description="Basic and acidic residues" evidence="1">
    <location>
        <begin position="131"/>
        <end position="149"/>
    </location>
</feature>
<feature type="region of interest" description="Disordered" evidence="1">
    <location>
        <begin position="80"/>
        <end position="159"/>
    </location>
</feature>
<dbReference type="PANTHER" id="PTHR34488:SF1">
    <property type="entry name" value="SI:CH211-245H14.1-RELATED"/>
    <property type="match status" value="1"/>
</dbReference>
<evidence type="ECO:0000313" key="2">
    <source>
        <dbReference type="EMBL" id="TWW69005.1"/>
    </source>
</evidence>
<keyword evidence="3" id="KW-1185">Reference proteome</keyword>
<proteinExistence type="predicted"/>